<protein>
    <submittedName>
        <fullName evidence="1">Uncharacterized protein</fullName>
    </submittedName>
</protein>
<dbReference type="EMBL" id="JBBKZV010000041">
    <property type="protein sequence ID" value="MEJ8826798.1"/>
    <property type="molecule type" value="Genomic_DNA"/>
</dbReference>
<dbReference type="Proteomes" id="UP001363010">
    <property type="component" value="Unassembled WGS sequence"/>
</dbReference>
<keyword evidence="2" id="KW-1185">Reference proteome</keyword>
<evidence type="ECO:0000313" key="1">
    <source>
        <dbReference type="EMBL" id="MEJ8826798.1"/>
    </source>
</evidence>
<sequence>MAKLISDRTKIDKMRFQRQAAEQKLAKRLYEAFAAPAAMGKLRTVGTRVVSEMIEFEDVSLEKVLDECQVLDIFKSKRFASLDDLLKGADTLTPSDIADIIYICGEWVLAGGGTRSGEWPANEIQGAYKVGITPDEPVGGSDGWAYQHATDAQKAVWKQEPGGRYRGAWSQPMEPHIAESLGPGSTPGINVKRSLEGSTVLTVDRLFGLLRGADISGSATEGASILERWGSDLLHSAYYLLPLATLVYNAHHTVLEVALTLSLNGINDYHVGFYTTLLPNGAPAELGDVVPALREAEERVEHFVIFYENMQPAGCLLFDQAWETNLLKGSDFSNAVKMLAQAQRLQGFPSRDDVLGLLRAMAPALAADLPDGMNDSSARPSQ</sequence>
<reference evidence="1 2" key="1">
    <citation type="submission" date="2024-03" db="EMBL/GenBank/DDBJ databases">
        <title>Novel species of the genus Variovorax.</title>
        <authorList>
            <person name="Liu Q."/>
            <person name="Xin Y.-H."/>
        </authorList>
    </citation>
    <scope>NUCLEOTIDE SEQUENCE [LARGE SCALE GENOMIC DNA]</scope>
    <source>
        <strain evidence="1 2">KACC 18501</strain>
    </source>
</reference>
<gene>
    <name evidence="1" type="ORF">WKW80_33150</name>
</gene>
<evidence type="ECO:0000313" key="2">
    <source>
        <dbReference type="Proteomes" id="UP001363010"/>
    </source>
</evidence>
<name>A0ABU8WA39_9BURK</name>
<comment type="caution">
    <text evidence="1">The sequence shown here is derived from an EMBL/GenBank/DDBJ whole genome shotgun (WGS) entry which is preliminary data.</text>
</comment>
<proteinExistence type="predicted"/>
<dbReference type="RefSeq" id="WP_340367832.1">
    <property type="nucleotide sequence ID" value="NZ_JBBKZV010000041.1"/>
</dbReference>
<accession>A0ABU8WA39</accession>
<organism evidence="1 2">
    <name type="scientific">Variovorax humicola</name>
    <dbReference type="NCBI Taxonomy" id="1769758"/>
    <lineage>
        <taxon>Bacteria</taxon>
        <taxon>Pseudomonadati</taxon>
        <taxon>Pseudomonadota</taxon>
        <taxon>Betaproteobacteria</taxon>
        <taxon>Burkholderiales</taxon>
        <taxon>Comamonadaceae</taxon>
        <taxon>Variovorax</taxon>
    </lineage>
</organism>